<dbReference type="InterPro" id="IPR004465">
    <property type="entry name" value="RNR_NrdI"/>
</dbReference>
<dbReference type="Pfam" id="PF07972">
    <property type="entry name" value="Flavodoxin_NdrI"/>
    <property type="match status" value="1"/>
</dbReference>
<evidence type="ECO:0000256" key="2">
    <source>
        <dbReference type="ARBA" id="ARBA00009942"/>
    </source>
</evidence>
<keyword evidence="6" id="KW-1185">Reference proteome</keyword>
<dbReference type="SUPFAM" id="SSF52218">
    <property type="entry name" value="Flavoproteins"/>
    <property type="match status" value="1"/>
</dbReference>
<gene>
    <name evidence="4 5" type="primary">nrdI</name>
    <name evidence="5" type="ORF">L8V00_05585</name>
</gene>
<evidence type="ECO:0000256" key="3">
    <source>
        <dbReference type="ARBA" id="ARBA00020129"/>
    </source>
</evidence>
<dbReference type="Proteomes" id="UP001146469">
    <property type="component" value="Unassembled WGS sequence"/>
</dbReference>
<dbReference type="PANTHER" id="PTHR37297">
    <property type="entry name" value="PROTEIN NRDI"/>
    <property type="match status" value="1"/>
</dbReference>
<dbReference type="AlphaFoldDB" id="A0A9X3LLN6"/>
<sequence>MLITYFSSTTENTHRFVRKLGLPSSRIPLKRNDAPLLVDQPHVLVVPTYGGGAGMTGDYARPVPKQVIKFLNVEQNRKWLRGVIAAGNINFGSDFAKAGEVISAKCQVPYLYRFELMGTEEDVHRVREGLAEFEASLRHEGRWDLAS</sequence>
<evidence type="ECO:0000313" key="5">
    <source>
        <dbReference type="EMBL" id="MCZ9289679.1"/>
    </source>
</evidence>
<organism evidence="5 6">
    <name type="scientific">Corynebacterium evansiae</name>
    <dbReference type="NCBI Taxonomy" id="2913499"/>
    <lineage>
        <taxon>Bacteria</taxon>
        <taxon>Bacillati</taxon>
        <taxon>Actinomycetota</taxon>
        <taxon>Actinomycetes</taxon>
        <taxon>Mycobacteriales</taxon>
        <taxon>Corynebacteriaceae</taxon>
        <taxon>Corynebacterium</taxon>
    </lineage>
</organism>
<dbReference type="NCBIfam" id="TIGR00333">
    <property type="entry name" value="nrdI"/>
    <property type="match status" value="1"/>
</dbReference>
<dbReference type="InterPro" id="IPR029039">
    <property type="entry name" value="Flavoprotein-like_sf"/>
</dbReference>
<dbReference type="PIRSF" id="PIRSF005087">
    <property type="entry name" value="NrdI"/>
    <property type="match status" value="1"/>
</dbReference>
<comment type="function">
    <text evidence="1 4">Probably involved in ribonucleotide reductase function.</text>
</comment>
<reference evidence="5" key="1">
    <citation type="submission" date="2022-02" db="EMBL/GenBank/DDBJ databases">
        <title>Corynebacterium sp. from urogenital microbiome.</title>
        <authorList>
            <person name="Cappelli E.A."/>
            <person name="Ribeiro T.G."/>
            <person name="Peixe L."/>
        </authorList>
    </citation>
    <scope>NUCLEOTIDE SEQUENCE</scope>
    <source>
        <strain evidence="5">C8Ua_174</strain>
    </source>
</reference>
<evidence type="ECO:0000256" key="1">
    <source>
        <dbReference type="ARBA" id="ARBA00003999"/>
    </source>
</evidence>
<dbReference type="GO" id="GO:0010181">
    <property type="term" value="F:FMN binding"/>
    <property type="evidence" value="ECO:0007669"/>
    <property type="project" value="InterPro"/>
</dbReference>
<dbReference type="EMBL" id="JAKMUT010000004">
    <property type="protein sequence ID" value="MCZ9289679.1"/>
    <property type="molecule type" value="Genomic_DNA"/>
</dbReference>
<proteinExistence type="inferred from homology"/>
<dbReference type="PANTHER" id="PTHR37297:SF1">
    <property type="entry name" value="PROTEIN NRDI"/>
    <property type="match status" value="1"/>
</dbReference>
<evidence type="ECO:0000313" key="6">
    <source>
        <dbReference type="Proteomes" id="UP001146469"/>
    </source>
</evidence>
<protein>
    <recommendedName>
        <fullName evidence="3 4">Protein NrdI</fullName>
    </recommendedName>
</protein>
<accession>A0A9X3LLN6</accession>
<dbReference type="Gene3D" id="3.40.50.360">
    <property type="match status" value="1"/>
</dbReference>
<dbReference type="InterPro" id="IPR020852">
    <property type="entry name" value="RNR_Ib_NrdI_bac"/>
</dbReference>
<comment type="caution">
    <text evidence="5">The sequence shown here is derived from an EMBL/GenBank/DDBJ whole genome shotgun (WGS) entry which is preliminary data.</text>
</comment>
<dbReference type="HAMAP" id="MF_00128">
    <property type="entry name" value="NrdI"/>
    <property type="match status" value="1"/>
</dbReference>
<dbReference type="RefSeq" id="WP_035005017.1">
    <property type="nucleotide sequence ID" value="NZ_JAKMUT010000004.1"/>
</dbReference>
<name>A0A9X3LLN6_9CORY</name>
<evidence type="ECO:0000256" key="4">
    <source>
        <dbReference type="HAMAP-Rule" id="MF_00128"/>
    </source>
</evidence>
<comment type="similarity">
    <text evidence="2 4">Belongs to the NrdI family.</text>
</comment>